<dbReference type="InterPro" id="IPR002656">
    <property type="entry name" value="Acyl_transf_3_dom"/>
</dbReference>
<gene>
    <name evidence="4" type="ORF">SAMN04487964_10597</name>
</gene>
<keyword evidence="1" id="KW-1133">Transmembrane helix</keyword>
<name>A0ABY1RZ69_9GAMM</name>
<feature type="domain" description="Acyltransferase 3" evidence="2">
    <location>
        <begin position="6"/>
        <end position="331"/>
    </location>
</feature>
<feature type="domain" description="SGNH" evidence="3">
    <location>
        <begin position="419"/>
        <end position="645"/>
    </location>
</feature>
<keyword evidence="4" id="KW-0012">Acyltransferase</keyword>
<feature type="transmembrane region" description="Helical" evidence="1">
    <location>
        <begin position="193"/>
        <end position="212"/>
    </location>
</feature>
<dbReference type="Proteomes" id="UP001159257">
    <property type="component" value="Unassembled WGS sequence"/>
</dbReference>
<keyword evidence="1" id="KW-0472">Membrane</keyword>
<protein>
    <submittedName>
        <fullName evidence="4">Peptidoglycan/LPS O-acetylase OafA/YrhL, contains acyltransferase and SGNH-hydrolase domains</fullName>
    </submittedName>
</protein>
<dbReference type="InterPro" id="IPR043968">
    <property type="entry name" value="SGNH"/>
</dbReference>
<dbReference type="EMBL" id="FXWV01000005">
    <property type="protein sequence ID" value="SMR73621.1"/>
    <property type="molecule type" value="Genomic_DNA"/>
</dbReference>
<feature type="transmembrane region" description="Helical" evidence="1">
    <location>
        <begin position="12"/>
        <end position="29"/>
    </location>
</feature>
<sequence>MSYRRDIDGLRAIAVLSVIAYHLGISYFQGGFVGVDVFFVISGYVIFKGTLPSIEEGSFSFKDFFKRRLYRIQPALLVLLAATFIPALFILTPSELTNFSKSALSAALNLSNFHFNDLSGNYFAPLSESSPLLHTWSLGVEGQFYLIAPLMLLIASRKKSIELISKILFFTLVGSFILNVSSIYLSGDQGDAFYLPTHRFWEFSVGALIAILERKSYFTWRERYSSMSYIGMAGILFSTICVENNGFFPGFFALIPVLSTTLIIAFNHENSYLSKVLLSKPLVFVGKISFSLYLTHWPIIVFYELHSGSEITTPVEQALIFSLSFVSAIVLFKFVELPARKLGKSKETRTLLHFAVPLSLVFMAFIVIKQTKGLPERLNEEALAIYSDTVNVSSHPCPAIEGWSQRKASVCGEILNKSQFDFLVWGDSHAGMLGSTLRPQLAAMDQSVVFATMADCPPLIGVYTSKRKNREECAELAQGILERIEQGIIRNIVLVSRWATLASPVPAPSDGQSSKEIFSRATGEKTSFDQALKYTVSILKEKGAQVIVVGPVPEVDFDVPETMIRSIYNGFSLPVSKRSDFDIRQRDVLDTISSIERENMAKVVLPHTILCDQHSCTTHFGKRPLYSDDDHLNEYGSSIITPLIIKASIDYL</sequence>
<feature type="transmembrane region" description="Helical" evidence="1">
    <location>
        <begin position="75"/>
        <end position="92"/>
    </location>
</feature>
<evidence type="ECO:0000256" key="1">
    <source>
        <dbReference type="SAM" id="Phobius"/>
    </source>
</evidence>
<feature type="transmembrane region" description="Helical" evidence="1">
    <location>
        <begin position="246"/>
        <end position="266"/>
    </location>
</feature>
<proteinExistence type="predicted"/>
<dbReference type="PANTHER" id="PTHR23028:SF53">
    <property type="entry name" value="ACYL_TRANSF_3 DOMAIN-CONTAINING PROTEIN"/>
    <property type="match status" value="1"/>
</dbReference>
<dbReference type="RefSeq" id="WP_239040691.1">
    <property type="nucleotide sequence ID" value="NZ_BAAAEY010000005.1"/>
</dbReference>
<evidence type="ECO:0000259" key="2">
    <source>
        <dbReference type="Pfam" id="PF01757"/>
    </source>
</evidence>
<reference evidence="4 5" key="1">
    <citation type="submission" date="2017-05" db="EMBL/GenBank/DDBJ databases">
        <authorList>
            <person name="Varghese N."/>
            <person name="Submissions S."/>
        </authorList>
    </citation>
    <scope>NUCLEOTIDE SEQUENCE [LARGE SCALE GENOMIC DNA]</scope>
    <source>
        <strain evidence="4 5">CGMCC 1.7287</strain>
    </source>
</reference>
<evidence type="ECO:0000313" key="4">
    <source>
        <dbReference type="EMBL" id="SMR73621.1"/>
    </source>
</evidence>
<comment type="caution">
    <text evidence="4">The sequence shown here is derived from an EMBL/GenBank/DDBJ whole genome shotgun (WGS) entry which is preliminary data.</text>
</comment>
<feature type="transmembrane region" description="Helical" evidence="1">
    <location>
        <begin position="278"/>
        <end position="299"/>
    </location>
</feature>
<dbReference type="Pfam" id="PF19040">
    <property type="entry name" value="SGNH"/>
    <property type="match status" value="1"/>
</dbReference>
<organism evidence="4 5">
    <name type="scientific">Marinobacterium sediminicola</name>
    <dbReference type="NCBI Taxonomy" id="518898"/>
    <lineage>
        <taxon>Bacteria</taxon>
        <taxon>Pseudomonadati</taxon>
        <taxon>Pseudomonadota</taxon>
        <taxon>Gammaproteobacteria</taxon>
        <taxon>Oceanospirillales</taxon>
        <taxon>Oceanospirillaceae</taxon>
        <taxon>Marinobacterium</taxon>
    </lineage>
</organism>
<keyword evidence="1" id="KW-0812">Transmembrane</keyword>
<keyword evidence="5" id="KW-1185">Reference proteome</keyword>
<evidence type="ECO:0000259" key="3">
    <source>
        <dbReference type="Pfam" id="PF19040"/>
    </source>
</evidence>
<dbReference type="InterPro" id="IPR050879">
    <property type="entry name" value="Acyltransferase_3"/>
</dbReference>
<feature type="transmembrane region" description="Helical" evidence="1">
    <location>
        <begin position="224"/>
        <end position="240"/>
    </location>
</feature>
<dbReference type="GO" id="GO:0016746">
    <property type="term" value="F:acyltransferase activity"/>
    <property type="evidence" value="ECO:0007669"/>
    <property type="project" value="UniProtKB-KW"/>
</dbReference>
<dbReference type="PANTHER" id="PTHR23028">
    <property type="entry name" value="ACETYLTRANSFERASE"/>
    <property type="match status" value="1"/>
</dbReference>
<keyword evidence="4" id="KW-0808">Transferase</keyword>
<dbReference type="Pfam" id="PF01757">
    <property type="entry name" value="Acyl_transf_3"/>
    <property type="match status" value="1"/>
</dbReference>
<feature type="transmembrane region" description="Helical" evidence="1">
    <location>
        <begin position="167"/>
        <end position="187"/>
    </location>
</feature>
<feature type="transmembrane region" description="Helical" evidence="1">
    <location>
        <begin position="319"/>
        <end position="339"/>
    </location>
</feature>
<accession>A0ABY1RZ69</accession>
<evidence type="ECO:0000313" key="5">
    <source>
        <dbReference type="Proteomes" id="UP001159257"/>
    </source>
</evidence>
<feature type="transmembrane region" description="Helical" evidence="1">
    <location>
        <begin position="351"/>
        <end position="368"/>
    </location>
</feature>